<dbReference type="SUPFAM" id="SSF53155">
    <property type="entry name" value="Methylated DNA-protein cysteine methyltransferase domain"/>
    <property type="match status" value="1"/>
</dbReference>
<evidence type="ECO:0000313" key="11">
    <source>
        <dbReference type="EMBL" id="OKL35658.1"/>
    </source>
</evidence>
<evidence type="ECO:0000256" key="1">
    <source>
        <dbReference type="ARBA" id="ARBA00001286"/>
    </source>
</evidence>
<name>A0A1Q5P0F8_9BACI</name>
<feature type="domain" description="Methylated-DNA-[protein]-cysteine S-methyltransferase DNA binding" evidence="9">
    <location>
        <begin position="91"/>
        <end position="170"/>
    </location>
</feature>
<keyword evidence="6" id="KW-0227">DNA damage</keyword>
<dbReference type="InterPro" id="IPR036217">
    <property type="entry name" value="MethylDNA_cys_MeTrfase_DNAb"/>
</dbReference>
<dbReference type="Gene3D" id="1.10.10.10">
    <property type="entry name" value="Winged helix-like DNA-binding domain superfamily/Winged helix DNA-binding domain"/>
    <property type="match status" value="1"/>
</dbReference>
<dbReference type="EMBL" id="MRWQ01000014">
    <property type="protein sequence ID" value="OKL35658.1"/>
    <property type="molecule type" value="Genomic_DNA"/>
</dbReference>
<dbReference type="EC" id="2.1.1.63" evidence="3"/>
<dbReference type="InterPro" id="IPR001497">
    <property type="entry name" value="MethylDNA_cys_MeTrfase_AS"/>
</dbReference>
<dbReference type="InterPro" id="IPR036631">
    <property type="entry name" value="MGMT_N_sf"/>
</dbReference>
<dbReference type="CDD" id="cd06445">
    <property type="entry name" value="ATase"/>
    <property type="match status" value="1"/>
</dbReference>
<gene>
    <name evidence="11" type="ORF">BLL40_13810</name>
</gene>
<evidence type="ECO:0000256" key="2">
    <source>
        <dbReference type="ARBA" id="ARBA00008711"/>
    </source>
</evidence>
<protein>
    <recommendedName>
        <fullName evidence="3">methylated-DNA--[protein]-cysteine S-methyltransferase</fullName>
        <ecNumber evidence="3">2.1.1.63</ecNumber>
    </recommendedName>
</protein>
<dbReference type="GO" id="GO:0032259">
    <property type="term" value="P:methylation"/>
    <property type="evidence" value="ECO:0007669"/>
    <property type="project" value="UniProtKB-KW"/>
</dbReference>
<comment type="caution">
    <text evidence="11">The sequence shown here is derived from an EMBL/GenBank/DDBJ whole genome shotgun (WGS) entry which is preliminary data.</text>
</comment>
<evidence type="ECO:0000256" key="4">
    <source>
        <dbReference type="ARBA" id="ARBA00022603"/>
    </source>
</evidence>
<comment type="catalytic activity">
    <reaction evidence="8">
        <text>a 6-O-methyl-2'-deoxyguanosine in DNA + L-cysteinyl-[protein] = S-methyl-L-cysteinyl-[protein] + a 2'-deoxyguanosine in DNA</text>
        <dbReference type="Rhea" id="RHEA:24000"/>
        <dbReference type="Rhea" id="RHEA-COMP:10131"/>
        <dbReference type="Rhea" id="RHEA-COMP:10132"/>
        <dbReference type="Rhea" id="RHEA-COMP:11367"/>
        <dbReference type="Rhea" id="RHEA-COMP:11368"/>
        <dbReference type="ChEBI" id="CHEBI:29950"/>
        <dbReference type="ChEBI" id="CHEBI:82612"/>
        <dbReference type="ChEBI" id="CHEBI:85445"/>
        <dbReference type="ChEBI" id="CHEBI:85448"/>
        <dbReference type="EC" id="2.1.1.63"/>
    </reaction>
</comment>
<keyword evidence="5 11" id="KW-0808">Transferase</keyword>
<evidence type="ECO:0000256" key="6">
    <source>
        <dbReference type="ARBA" id="ARBA00022763"/>
    </source>
</evidence>
<evidence type="ECO:0000259" key="9">
    <source>
        <dbReference type="Pfam" id="PF01035"/>
    </source>
</evidence>
<dbReference type="PANTHER" id="PTHR10815:SF12">
    <property type="entry name" value="METHYLATED-DNA--PROTEIN-CYSTEINE METHYLTRANSFERASE, INDUCIBLE"/>
    <property type="match status" value="1"/>
</dbReference>
<dbReference type="GO" id="GO:0003908">
    <property type="term" value="F:methylated-DNA-[protein]-cysteine S-methyltransferase activity"/>
    <property type="evidence" value="ECO:0007669"/>
    <property type="project" value="UniProtKB-EC"/>
</dbReference>
<dbReference type="OrthoDB" id="9802228at2"/>
<evidence type="ECO:0000256" key="3">
    <source>
        <dbReference type="ARBA" id="ARBA00011918"/>
    </source>
</evidence>
<dbReference type="Gene3D" id="3.30.160.70">
    <property type="entry name" value="Methylated DNA-protein cysteine methyltransferase domain"/>
    <property type="match status" value="1"/>
</dbReference>
<dbReference type="AlphaFoldDB" id="A0A1Q5P0F8"/>
<keyword evidence="7" id="KW-0234">DNA repair</keyword>
<dbReference type="SUPFAM" id="SSF46767">
    <property type="entry name" value="Methylated DNA-protein cysteine methyltransferase, C-terminal domain"/>
    <property type="match status" value="1"/>
</dbReference>
<sequence length="177" mass="20181">MMNKKERVIEWSIVEYGRWQLYVAKTEKGLCYVGSPGQLYEELEVCIQKYFPQASLVENEEALKPYIDELRQYFKGMRQSFSLPLDVKGTPFQEEIWEALQQIPYGKTYSYSDIAELIQKPTAVRAVGTAIGANPVLITVPCHRVIGKNGSITGYRGGMDLKEYLLQLEASDQCLIQ</sequence>
<evidence type="ECO:0000259" key="10">
    <source>
        <dbReference type="Pfam" id="PF02870"/>
    </source>
</evidence>
<dbReference type="STRING" id="1714354.BLL40_13810"/>
<proteinExistence type="inferred from homology"/>
<feature type="domain" description="Methylguanine DNA methyltransferase ribonuclease-like" evidence="10">
    <location>
        <begin position="19"/>
        <end position="86"/>
    </location>
</feature>
<dbReference type="InterPro" id="IPR036388">
    <property type="entry name" value="WH-like_DNA-bd_sf"/>
</dbReference>
<evidence type="ECO:0000256" key="8">
    <source>
        <dbReference type="ARBA" id="ARBA00049348"/>
    </source>
</evidence>
<dbReference type="PANTHER" id="PTHR10815">
    <property type="entry name" value="METHYLATED-DNA--PROTEIN-CYSTEINE METHYLTRANSFERASE"/>
    <property type="match status" value="1"/>
</dbReference>
<accession>A0A1Q5P0F8</accession>
<dbReference type="Pfam" id="PF01035">
    <property type="entry name" value="DNA_binding_1"/>
    <property type="match status" value="1"/>
</dbReference>
<comment type="catalytic activity">
    <reaction evidence="1">
        <text>a 4-O-methyl-thymidine in DNA + L-cysteinyl-[protein] = a thymidine in DNA + S-methyl-L-cysteinyl-[protein]</text>
        <dbReference type="Rhea" id="RHEA:53428"/>
        <dbReference type="Rhea" id="RHEA-COMP:10131"/>
        <dbReference type="Rhea" id="RHEA-COMP:10132"/>
        <dbReference type="Rhea" id="RHEA-COMP:13555"/>
        <dbReference type="Rhea" id="RHEA-COMP:13556"/>
        <dbReference type="ChEBI" id="CHEBI:29950"/>
        <dbReference type="ChEBI" id="CHEBI:82612"/>
        <dbReference type="ChEBI" id="CHEBI:137386"/>
        <dbReference type="ChEBI" id="CHEBI:137387"/>
        <dbReference type="EC" id="2.1.1.63"/>
    </reaction>
</comment>
<evidence type="ECO:0000256" key="5">
    <source>
        <dbReference type="ARBA" id="ARBA00022679"/>
    </source>
</evidence>
<evidence type="ECO:0000313" key="12">
    <source>
        <dbReference type="Proteomes" id="UP000186524"/>
    </source>
</evidence>
<comment type="similarity">
    <text evidence="2">Belongs to the MGMT family.</text>
</comment>
<organism evidence="11 12">
    <name type="scientific">Domibacillus mangrovi</name>
    <dbReference type="NCBI Taxonomy" id="1714354"/>
    <lineage>
        <taxon>Bacteria</taxon>
        <taxon>Bacillati</taxon>
        <taxon>Bacillota</taxon>
        <taxon>Bacilli</taxon>
        <taxon>Bacillales</taxon>
        <taxon>Bacillaceae</taxon>
        <taxon>Domibacillus</taxon>
    </lineage>
</organism>
<keyword evidence="12" id="KW-1185">Reference proteome</keyword>
<dbReference type="FunFam" id="1.10.10.10:FF:000214">
    <property type="entry name" value="Methylated-DNA--protein-cysteine methyltransferase"/>
    <property type="match status" value="1"/>
</dbReference>
<dbReference type="GO" id="GO:0006281">
    <property type="term" value="P:DNA repair"/>
    <property type="evidence" value="ECO:0007669"/>
    <property type="project" value="UniProtKB-KW"/>
</dbReference>
<dbReference type="PROSITE" id="PS00374">
    <property type="entry name" value="MGMT"/>
    <property type="match status" value="1"/>
</dbReference>
<dbReference type="Pfam" id="PF02870">
    <property type="entry name" value="Methyltransf_1N"/>
    <property type="match status" value="1"/>
</dbReference>
<dbReference type="InterPro" id="IPR014048">
    <property type="entry name" value="MethylDNA_cys_MeTrfase_DNA-bd"/>
</dbReference>
<keyword evidence="4 11" id="KW-0489">Methyltransferase</keyword>
<dbReference type="RefSeq" id="WP_073712458.1">
    <property type="nucleotide sequence ID" value="NZ_MRWQ01000014.1"/>
</dbReference>
<reference evidence="11 12" key="1">
    <citation type="submission" date="2016-12" db="EMBL/GenBank/DDBJ databases">
        <title>Domibacillus sp. SAOS 44 whole genome sequencing.</title>
        <authorList>
            <person name="Verma A."/>
            <person name="Krishnamurthi S."/>
        </authorList>
    </citation>
    <scope>NUCLEOTIDE SEQUENCE [LARGE SCALE GENOMIC DNA]</scope>
    <source>
        <strain evidence="11 12">SAOS 44</strain>
    </source>
</reference>
<dbReference type="InterPro" id="IPR008332">
    <property type="entry name" value="MethylG_MeTrfase_N"/>
</dbReference>
<evidence type="ECO:0000256" key="7">
    <source>
        <dbReference type="ARBA" id="ARBA00023204"/>
    </source>
</evidence>
<dbReference type="Proteomes" id="UP000186524">
    <property type="component" value="Unassembled WGS sequence"/>
</dbReference>
<dbReference type="NCBIfam" id="TIGR00589">
    <property type="entry name" value="ogt"/>
    <property type="match status" value="1"/>
</dbReference>